<accession>A0ABP0IRD0</accession>
<dbReference type="InterPro" id="IPR036388">
    <property type="entry name" value="WH-like_DNA-bd_sf"/>
</dbReference>
<evidence type="ECO:0000313" key="3">
    <source>
        <dbReference type="Proteomes" id="UP001642484"/>
    </source>
</evidence>
<feature type="domain" description="PCI" evidence="1">
    <location>
        <begin position="213"/>
        <end position="397"/>
    </location>
</feature>
<organism evidence="2 3">
    <name type="scientific">Durusdinium trenchii</name>
    <dbReference type="NCBI Taxonomy" id="1381693"/>
    <lineage>
        <taxon>Eukaryota</taxon>
        <taxon>Sar</taxon>
        <taxon>Alveolata</taxon>
        <taxon>Dinophyceae</taxon>
        <taxon>Suessiales</taxon>
        <taxon>Symbiodiniaceae</taxon>
        <taxon>Durusdinium</taxon>
    </lineage>
</organism>
<dbReference type="Gene3D" id="1.10.10.10">
    <property type="entry name" value="Winged helix-like DNA-binding domain superfamily/Winged helix DNA-binding domain"/>
    <property type="match status" value="1"/>
</dbReference>
<proteinExistence type="predicted"/>
<dbReference type="InterPro" id="IPR045114">
    <property type="entry name" value="Csn12-like"/>
</dbReference>
<dbReference type="Proteomes" id="UP001642484">
    <property type="component" value="Unassembled WGS sequence"/>
</dbReference>
<dbReference type="InterPro" id="IPR000717">
    <property type="entry name" value="PCI_dom"/>
</dbReference>
<sequence length="405" mass="46492">MSNTALVGICGNFRRYIERQEGVPLAQLFEGSRLPLRELGRCEQLEELTWKHAGEAHEVLSLYLLGVQAHVRSESVRHLELVCTCLQSWVQRYVEAEGSGLWMVPLLLQLTAVARKVANQVDQAKKSERAERPHQENNAYLKQLVALYRKFFNTLNKERAKRAGHVWICCELLRAYFKLQQVSQCSFTLTTVSQSMQKDGFSPTDLPKAICVTFYFFWGKYLVFEHNLQGADEKLTWAFNNCPEKAIANRRRILLYLVPCKLRLGVLPTQELLHKYDLDVFVDVVKAIKEGNVQLFNSKMQELSADLIKMGTYLLMMRLKFMVLRNLTKGIFLEVQGRLADKSDKLDFTPFEHVFGWQDGCDADETAACLATLIYNGAIKGYLSHDRRKVVFAKDGAFPPPSKWR</sequence>
<dbReference type="PANTHER" id="PTHR12732:SF0">
    <property type="entry name" value="PCI DOMAIN-CONTAINING PROTEIN 2"/>
    <property type="match status" value="1"/>
</dbReference>
<dbReference type="PANTHER" id="PTHR12732">
    <property type="entry name" value="UNCHARACTERIZED PROTEASOME COMPONENT REGION PCI-CONTAINING"/>
    <property type="match status" value="1"/>
</dbReference>
<gene>
    <name evidence="2" type="ORF">CCMP2556_LOCUS7848</name>
</gene>
<reference evidence="2 3" key="1">
    <citation type="submission" date="2024-02" db="EMBL/GenBank/DDBJ databases">
        <authorList>
            <person name="Chen Y."/>
            <person name="Shah S."/>
            <person name="Dougan E. K."/>
            <person name="Thang M."/>
            <person name="Chan C."/>
        </authorList>
    </citation>
    <scope>NUCLEOTIDE SEQUENCE [LARGE SCALE GENOMIC DNA]</scope>
</reference>
<dbReference type="PROSITE" id="PS50250">
    <property type="entry name" value="PCI"/>
    <property type="match status" value="1"/>
</dbReference>
<dbReference type="SMART" id="SM00753">
    <property type="entry name" value="PAM"/>
    <property type="match status" value="1"/>
</dbReference>
<dbReference type="EMBL" id="CAXAMN010003492">
    <property type="protein sequence ID" value="CAK9004858.1"/>
    <property type="molecule type" value="Genomic_DNA"/>
</dbReference>
<comment type="caution">
    <text evidence="2">The sequence shown here is derived from an EMBL/GenBank/DDBJ whole genome shotgun (WGS) entry which is preliminary data.</text>
</comment>
<evidence type="ECO:0000313" key="2">
    <source>
        <dbReference type="EMBL" id="CAK9004858.1"/>
    </source>
</evidence>
<name>A0ABP0IRD0_9DINO</name>
<evidence type="ECO:0000259" key="1">
    <source>
        <dbReference type="PROSITE" id="PS50250"/>
    </source>
</evidence>
<keyword evidence="3" id="KW-1185">Reference proteome</keyword>
<protein>
    <recommendedName>
        <fullName evidence="1">PCI domain-containing protein</fullName>
    </recommendedName>
</protein>